<dbReference type="PANTHER" id="PTHR34965">
    <property type="entry name" value="OS07G0118300 PROTEIN"/>
    <property type="match status" value="1"/>
</dbReference>
<keyword evidence="4" id="KW-1185">Reference proteome</keyword>
<proteinExistence type="predicted"/>
<evidence type="ECO:0000313" key="4">
    <source>
        <dbReference type="Proteomes" id="UP001293593"/>
    </source>
</evidence>
<keyword evidence="2" id="KW-1133">Transmembrane helix</keyword>
<comment type="caution">
    <text evidence="3">The sequence shown here is derived from an EMBL/GenBank/DDBJ whole genome shotgun (WGS) entry which is preliminary data.</text>
</comment>
<evidence type="ECO:0000256" key="1">
    <source>
        <dbReference type="SAM" id="Coils"/>
    </source>
</evidence>
<feature type="coiled-coil region" evidence="1">
    <location>
        <begin position="152"/>
        <end position="183"/>
    </location>
</feature>
<keyword evidence="1" id="KW-0175">Coiled coil</keyword>
<evidence type="ECO:0008006" key="5">
    <source>
        <dbReference type="Google" id="ProtNLM"/>
    </source>
</evidence>
<dbReference type="AlphaFoldDB" id="A0AAE1JN63"/>
<evidence type="ECO:0000313" key="3">
    <source>
        <dbReference type="EMBL" id="KAK4271322.1"/>
    </source>
</evidence>
<keyword evidence="2" id="KW-0812">Transmembrane</keyword>
<dbReference type="Proteomes" id="UP001293593">
    <property type="component" value="Unassembled WGS sequence"/>
</dbReference>
<feature type="transmembrane region" description="Helical" evidence="2">
    <location>
        <begin position="66"/>
        <end position="84"/>
    </location>
</feature>
<protein>
    <recommendedName>
        <fullName evidence="5">Golgi apparatus membrane protein TVP15</fullName>
    </recommendedName>
</protein>
<sequence length="186" mass="21010">MLRSVEGEESVPILPPSNRVRARPGPLVVACKTFGFFTSLAAILCLVVNVLSAIKSFRHLSGIFDGIFRCYAVLISCFVVLAETEWSFIMRSFKALEYWACRGMLQIFVAIMTRAFPSGGRTEFILQNVACFVLMACGAVYVVSGLLCIGYMKRALERRESLREQANKDLEDLERRREELEHQLQS</sequence>
<organism evidence="3 4">
    <name type="scientific">Acacia crassicarpa</name>
    <name type="common">northern wattle</name>
    <dbReference type="NCBI Taxonomy" id="499986"/>
    <lineage>
        <taxon>Eukaryota</taxon>
        <taxon>Viridiplantae</taxon>
        <taxon>Streptophyta</taxon>
        <taxon>Embryophyta</taxon>
        <taxon>Tracheophyta</taxon>
        <taxon>Spermatophyta</taxon>
        <taxon>Magnoliopsida</taxon>
        <taxon>eudicotyledons</taxon>
        <taxon>Gunneridae</taxon>
        <taxon>Pentapetalae</taxon>
        <taxon>rosids</taxon>
        <taxon>fabids</taxon>
        <taxon>Fabales</taxon>
        <taxon>Fabaceae</taxon>
        <taxon>Caesalpinioideae</taxon>
        <taxon>mimosoid clade</taxon>
        <taxon>Acacieae</taxon>
        <taxon>Acacia</taxon>
    </lineage>
</organism>
<gene>
    <name evidence="3" type="ORF">QN277_020033</name>
</gene>
<feature type="transmembrane region" description="Helical" evidence="2">
    <location>
        <begin position="125"/>
        <end position="149"/>
    </location>
</feature>
<feature type="transmembrane region" description="Helical" evidence="2">
    <location>
        <begin position="96"/>
        <end position="113"/>
    </location>
</feature>
<evidence type="ECO:0000256" key="2">
    <source>
        <dbReference type="SAM" id="Phobius"/>
    </source>
</evidence>
<feature type="transmembrane region" description="Helical" evidence="2">
    <location>
        <begin position="27"/>
        <end position="54"/>
    </location>
</feature>
<keyword evidence="2" id="KW-0472">Membrane</keyword>
<reference evidence="3" key="1">
    <citation type="submission" date="2023-10" db="EMBL/GenBank/DDBJ databases">
        <title>Chromosome-level genome of the transformable northern wattle, Acacia crassicarpa.</title>
        <authorList>
            <person name="Massaro I."/>
            <person name="Sinha N.R."/>
            <person name="Poethig S."/>
            <person name="Leichty A.R."/>
        </authorList>
    </citation>
    <scope>NUCLEOTIDE SEQUENCE</scope>
    <source>
        <strain evidence="3">Acra3RX</strain>
        <tissue evidence="3">Leaf</tissue>
    </source>
</reference>
<dbReference type="EMBL" id="JAWXYG010000005">
    <property type="protein sequence ID" value="KAK4271322.1"/>
    <property type="molecule type" value="Genomic_DNA"/>
</dbReference>
<name>A0AAE1JN63_9FABA</name>
<accession>A0AAE1JN63</accession>
<dbReference type="PANTHER" id="PTHR34965:SF1">
    <property type="entry name" value="OS07G0118300 PROTEIN"/>
    <property type="match status" value="1"/>
</dbReference>